<proteinExistence type="predicted"/>
<gene>
    <name evidence="1" type="ORF">EmuJ_000846000</name>
</gene>
<name>A0A068YC67_ECHMU</name>
<evidence type="ECO:0000313" key="1">
    <source>
        <dbReference type="EMBL" id="CDS40859.1"/>
    </source>
</evidence>
<keyword evidence="2" id="KW-1185">Reference proteome</keyword>
<accession>A0A068YC67</accession>
<dbReference type="OrthoDB" id="10553373at2759"/>
<reference evidence="1" key="2">
    <citation type="submission" date="2015-11" db="EMBL/GenBank/DDBJ databases">
        <authorList>
            <person name="Zhang Y."/>
            <person name="Guo Z."/>
        </authorList>
    </citation>
    <scope>NUCLEOTIDE SEQUENCE</scope>
</reference>
<reference evidence="1" key="1">
    <citation type="journal article" date="2013" name="Nature">
        <title>The genomes of four tapeworm species reveal adaptations to parasitism.</title>
        <authorList>
            <person name="Tsai I.J."/>
            <person name="Zarowiecki M."/>
            <person name="Holroyd N."/>
            <person name="Garciarrubio A."/>
            <person name="Sanchez-Flores A."/>
            <person name="Brooks K.L."/>
            <person name="Tracey A."/>
            <person name="Bobes R.J."/>
            <person name="Fragoso G."/>
            <person name="Sciutto E."/>
            <person name="Aslett M."/>
            <person name="Beasley H."/>
            <person name="Bennett H.M."/>
            <person name="Cai J."/>
            <person name="Camicia F."/>
            <person name="Clark R."/>
            <person name="Cucher M."/>
            <person name="De Silva N."/>
            <person name="Day T.A."/>
            <person name="Deplazes P."/>
            <person name="Estrada K."/>
            <person name="Fernandez C."/>
            <person name="Holland P.W."/>
            <person name="Hou J."/>
            <person name="Hu S."/>
            <person name="Huckvale T."/>
            <person name="Hung S.S."/>
            <person name="Kamenetzky L."/>
            <person name="Keane J.A."/>
            <person name="Kiss F."/>
            <person name="Koziol U."/>
            <person name="Lambert O."/>
            <person name="Liu K."/>
            <person name="Luo X."/>
            <person name="Luo Y."/>
            <person name="Macchiaroli N."/>
            <person name="Nichol S."/>
            <person name="Paps J."/>
            <person name="Parkinson J."/>
            <person name="Pouchkina-Stantcheva N."/>
            <person name="Riddiford N."/>
            <person name="Rosenzvit M."/>
            <person name="Salinas G."/>
            <person name="Wasmuth J.D."/>
            <person name="Zamanian M."/>
            <person name="Zheng Y."/>
            <person name="Cai X."/>
            <person name="Soberon X."/>
            <person name="Olson P.D."/>
            <person name="Laclette J.P."/>
            <person name="Brehm K."/>
            <person name="Berriman M."/>
            <person name="Garciarrubio A."/>
            <person name="Bobes R.J."/>
            <person name="Fragoso G."/>
            <person name="Sanchez-Flores A."/>
            <person name="Estrada K."/>
            <person name="Cevallos M.A."/>
            <person name="Morett E."/>
            <person name="Gonzalez V."/>
            <person name="Portillo T."/>
            <person name="Ochoa-Leyva A."/>
            <person name="Jose M.V."/>
            <person name="Sciutto E."/>
            <person name="Landa A."/>
            <person name="Jimenez L."/>
            <person name="Valdes V."/>
            <person name="Carrero J.C."/>
            <person name="Larralde C."/>
            <person name="Morales-Montor J."/>
            <person name="Limon-Lason J."/>
            <person name="Soberon X."/>
            <person name="Laclette J.P."/>
        </authorList>
    </citation>
    <scope>NUCLEOTIDE SEQUENCE [LARGE SCALE GENOMIC DNA]</scope>
</reference>
<organism evidence="1 2">
    <name type="scientific">Echinococcus multilocularis</name>
    <name type="common">Fox tapeworm</name>
    <dbReference type="NCBI Taxonomy" id="6211"/>
    <lineage>
        <taxon>Eukaryota</taxon>
        <taxon>Metazoa</taxon>
        <taxon>Spiralia</taxon>
        <taxon>Lophotrochozoa</taxon>
        <taxon>Platyhelminthes</taxon>
        <taxon>Cestoda</taxon>
        <taxon>Eucestoda</taxon>
        <taxon>Cyclophyllidea</taxon>
        <taxon>Taeniidae</taxon>
        <taxon>Echinococcus</taxon>
    </lineage>
</organism>
<sequence length="158" mass="18095">MLHDFNINDSGIYLLKGPPKPYTGLSLGSVEAPLLYYELSRLCLAGWAGFLGHANNPDTFSVLNAYMLPECCVFFRLQGVPRRYKIASVIWDISTPKVYLWLSNICSCSTIEHSELVPMHWNRIVYSYLITPGICTHDPIPVHMNWVLMKLQNDYFVH</sequence>
<dbReference type="EMBL" id="LN902841">
    <property type="protein sequence ID" value="CDS40859.1"/>
    <property type="molecule type" value="Genomic_DNA"/>
</dbReference>
<dbReference type="AlphaFoldDB" id="A0A068YC67"/>
<dbReference type="Proteomes" id="UP000017246">
    <property type="component" value="Unassembled WGS sequence"/>
</dbReference>
<evidence type="ECO:0000313" key="2">
    <source>
        <dbReference type="Proteomes" id="UP000017246"/>
    </source>
</evidence>
<protein>
    <submittedName>
        <fullName evidence="1">Expressed protein</fullName>
    </submittedName>
</protein>